<feature type="transmembrane region" description="Helical" evidence="6">
    <location>
        <begin position="635"/>
        <end position="654"/>
    </location>
</feature>
<feature type="transmembrane region" description="Helical" evidence="6">
    <location>
        <begin position="350"/>
        <end position="369"/>
    </location>
</feature>
<proteinExistence type="inferred from homology"/>
<keyword evidence="5 6" id="KW-0472">Membrane</keyword>
<evidence type="ECO:0000313" key="8">
    <source>
        <dbReference type="Proteomes" id="UP000327013"/>
    </source>
</evidence>
<feature type="transmembrane region" description="Helical" evidence="6">
    <location>
        <begin position="741"/>
        <end position="765"/>
    </location>
</feature>
<evidence type="ECO:0000256" key="4">
    <source>
        <dbReference type="ARBA" id="ARBA00022989"/>
    </source>
</evidence>
<dbReference type="GO" id="GO:0015297">
    <property type="term" value="F:antiporter activity"/>
    <property type="evidence" value="ECO:0007669"/>
    <property type="project" value="InterPro"/>
</dbReference>
<feature type="transmembrane region" description="Helical" evidence="6">
    <location>
        <begin position="306"/>
        <end position="329"/>
    </location>
</feature>
<gene>
    <name evidence="7" type="ORF">FH972_020570</name>
</gene>
<feature type="transmembrane region" description="Helical" evidence="6">
    <location>
        <begin position="823"/>
        <end position="845"/>
    </location>
</feature>
<evidence type="ECO:0000256" key="5">
    <source>
        <dbReference type="ARBA" id="ARBA00023136"/>
    </source>
</evidence>
<organism evidence="7 8">
    <name type="scientific">Carpinus fangiana</name>
    <dbReference type="NCBI Taxonomy" id="176857"/>
    <lineage>
        <taxon>Eukaryota</taxon>
        <taxon>Viridiplantae</taxon>
        <taxon>Streptophyta</taxon>
        <taxon>Embryophyta</taxon>
        <taxon>Tracheophyta</taxon>
        <taxon>Spermatophyta</taxon>
        <taxon>Magnoliopsida</taxon>
        <taxon>eudicotyledons</taxon>
        <taxon>Gunneridae</taxon>
        <taxon>Pentapetalae</taxon>
        <taxon>rosids</taxon>
        <taxon>fabids</taxon>
        <taxon>Fagales</taxon>
        <taxon>Betulaceae</taxon>
        <taxon>Carpinus</taxon>
    </lineage>
</organism>
<dbReference type="GO" id="GO:1990961">
    <property type="term" value="P:xenobiotic detoxification by transmembrane export across the plasma membrane"/>
    <property type="evidence" value="ECO:0007669"/>
    <property type="project" value="InterPro"/>
</dbReference>
<evidence type="ECO:0000256" key="3">
    <source>
        <dbReference type="ARBA" id="ARBA00022692"/>
    </source>
</evidence>
<keyword evidence="8" id="KW-1185">Reference proteome</keyword>
<feature type="transmembrane region" description="Helical" evidence="6">
    <location>
        <begin position="449"/>
        <end position="470"/>
    </location>
</feature>
<dbReference type="GO" id="GO:0016020">
    <property type="term" value="C:membrane"/>
    <property type="evidence" value="ECO:0007669"/>
    <property type="project" value="UniProtKB-SubCell"/>
</dbReference>
<feature type="transmembrane region" description="Helical" evidence="6">
    <location>
        <begin position="525"/>
        <end position="546"/>
    </location>
</feature>
<name>A0A5N6RV56_9ROSI</name>
<feature type="transmembrane region" description="Helical" evidence="6">
    <location>
        <begin position="697"/>
        <end position="720"/>
    </location>
</feature>
<dbReference type="InterPro" id="IPR002528">
    <property type="entry name" value="MATE_fam"/>
</dbReference>
<reference evidence="7 8" key="1">
    <citation type="submission" date="2019-06" db="EMBL/GenBank/DDBJ databases">
        <title>A chromosomal-level reference genome of Carpinus fangiana (Coryloideae, Betulaceae).</title>
        <authorList>
            <person name="Yang X."/>
            <person name="Wang Z."/>
            <person name="Zhang L."/>
            <person name="Hao G."/>
            <person name="Liu J."/>
            <person name="Yang Y."/>
        </authorList>
    </citation>
    <scope>NUCLEOTIDE SEQUENCE [LARGE SCALE GENOMIC DNA]</scope>
    <source>
        <strain evidence="7">Cfa_2016G</strain>
        <tissue evidence="7">Leaf</tissue>
    </source>
</reference>
<feature type="transmembrane region" description="Helical" evidence="6">
    <location>
        <begin position="558"/>
        <end position="579"/>
    </location>
</feature>
<evidence type="ECO:0000256" key="2">
    <source>
        <dbReference type="ARBA" id="ARBA00010199"/>
    </source>
</evidence>
<dbReference type="GO" id="GO:0042910">
    <property type="term" value="F:xenobiotic transmembrane transporter activity"/>
    <property type="evidence" value="ECO:0007669"/>
    <property type="project" value="InterPro"/>
</dbReference>
<dbReference type="Proteomes" id="UP000327013">
    <property type="component" value="Chromosome 8"/>
</dbReference>
<evidence type="ECO:0000256" key="1">
    <source>
        <dbReference type="ARBA" id="ARBA00004141"/>
    </source>
</evidence>
<comment type="subcellular location">
    <subcellularLocation>
        <location evidence="1">Membrane</location>
        <topology evidence="1">Multi-pass membrane protein</topology>
    </subcellularLocation>
</comment>
<feature type="transmembrane region" description="Helical" evidence="6">
    <location>
        <begin position="193"/>
        <end position="216"/>
    </location>
</feature>
<feature type="transmembrane region" description="Helical" evidence="6">
    <location>
        <begin position="56"/>
        <end position="77"/>
    </location>
</feature>
<dbReference type="Pfam" id="PF01554">
    <property type="entry name" value="MatE"/>
    <property type="match status" value="4"/>
</dbReference>
<feature type="transmembrane region" description="Helical" evidence="6">
    <location>
        <begin position="89"/>
        <end position="110"/>
    </location>
</feature>
<dbReference type="CDD" id="cd13132">
    <property type="entry name" value="MATE_eukaryotic"/>
    <property type="match status" value="2"/>
</dbReference>
<feature type="transmembrane region" description="Helical" evidence="6">
    <location>
        <begin position="591"/>
        <end position="615"/>
    </location>
</feature>
<feature type="transmembrane region" description="Helical" evidence="6">
    <location>
        <begin position="389"/>
        <end position="407"/>
    </location>
</feature>
<feature type="transmembrane region" description="Helical" evidence="6">
    <location>
        <begin position="419"/>
        <end position="443"/>
    </location>
</feature>
<dbReference type="EMBL" id="CM017328">
    <property type="protein sequence ID" value="KAE8125797.1"/>
    <property type="molecule type" value="Genomic_DNA"/>
</dbReference>
<feature type="transmembrane region" description="Helical" evidence="6">
    <location>
        <begin position="228"/>
        <end position="251"/>
    </location>
</feature>
<dbReference type="InterPro" id="IPR045069">
    <property type="entry name" value="MATE_euk"/>
</dbReference>
<sequence>MSPNTHSDTDHEPLLEVYDDDIHGGDHQETDNGGWWKKLLDVEEAKKQLLFSLPMIVTNVFYYSITLVSVMIAGHLGELELAGATLANSWAVVTGLATMIGLSGALETLCGQGFGAKLYRMLGIYLQASCIISFLFSAVIAVIWFYTEPILILLHQDADIAKTAALYIKYLIPGLFAYGFLQNMLRFLQTQSIVWPLVVFSGLPLLINTGIAYALVHWTALGFKGAPLAASITLWLSAISLAMYVTCAKKFEQTWEGFSLESCRYIFSNLKLALPSAAMVCLEYWAFEILVLLAGLLQNSETTTSLIAMCVNTEAISFMFAYGLSAAASTRVSNELGAGNANRAKNAMSVSVKFSLLLAFTVVLALALGHNIWASCFSNSSEIIKEFASMTPLLAISIFIDAVQGVLSGVARGCGWQHLVVYVNLATFYVIGVPIGCVLAFKSKLQAKGLWIGLICGLFCQAGTLLLITLRTKWEKLDLPEKDGATATPLIEVDDGEEERKGGWWEKVLDVEEAKRQVLFSLPMILTNLFYYLITLVSVMFAGHLGELELAGATLANSWATVTGFAFMVGLSGALETLCGQGFGAKLYRMLGIYLQASCIISFLFSIIVSIIWFYTEPILIFLHQDTEIAKTAALYMKFLIPGLFAYGFLQNILRFLQTQSIVMPPVGFSLLPLVIHIGIAYALVHWTSLGFKGASLAASISLWLSIFMLSMYVICTNKLKHTWEGFSFDSFHYIFTNLKLALPSAAMVCLEYWAFEILVFLAGLMQNSETTTSLIAMCVNTETIAYMITYGLSAAASTRVSNELGAGNPNQAKSAMAMSLKLSVLLALTVVLALGFGHNIWAGFFSDSPAIIHEFALMTPLLAISIIVDSVQGVLSGVARGCGWQHLAVYVNLATFYCIGVPIAAFLGFKSKLQAKGLWIGLICGLSCQAATLLLVTLRSKWTKLDLPENSNKENPVSV</sequence>
<feature type="transmembrane region" description="Helical" evidence="6">
    <location>
        <begin position="888"/>
        <end position="908"/>
    </location>
</feature>
<comment type="similarity">
    <text evidence="2 6">Belongs to the multi antimicrobial extrusion (MATE) (TC 2.A.66.1) family.</text>
</comment>
<evidence type="ECO:0000256" key="6">
    <source>
        <dbReference type="RuleBase" id="RU004914"/>
    </source>
</evidence>
<feature type="transmembrane region" description="Helical" evidence="6">
    <location>
        <begin position="164"/>
        <end position="181"/>
    </location>
</feature>
<keyword evidence="4 6" id="KW-1133">Transmembrane helix</keyword>
<feature type="transmembrane region" description="Helical" evidence="6">
    <location>
        <begin position="920"/>
        <end position="939"/>
    </location>
</feature>
<dbReference type="OrthoDB" id="2126698at2759"/>
<feature type="transmembrane region" description="Helical" evidence="6">
    <location>
        <begin position="122"/>
        <end position="144"/>
    </location>
</feature>
<feature type="transmembrane region" description="Helical" evidence="6">
    <location>
        <begin position="666"/>
        <end position="685"/>
    </location>
</feature>
<keyword evidence="3 6" id="KW-0812">Transmembrane</keyword>
<dbReference type="AlphaFoldDB" id="A0A5N6RV56"/>
<accession>A0A5N6RV56</accession>
<dbReference type="PANTHER" id="PTHR11206">
    <property type="entry name" value="MULTIDRUG RESISTANCE PROTEIN"/>
    <property type="match status" value="1"/>
</dbReference>
<dbReference type="NCBIfam" id="TIGR00797">
    <property type="entry name" value="matE"/>
    <property type="match status" value="2"/>
</dbReference>
<evidence type="ECO:0000313" key="7">
    <source>
        <dbReference type="EMBL" id="KAE8125797.1"/>
    </source>
</evidence>
<feature type="transmembrane region" description="Helical" evidence="6">
    <location>
        <begin position="851"/>
        <end position="876"/>
    </location>
</feature>
<protein>
    <recommendedName>
        <fullName evidence="6">Protein DETOXIFICATION</fullName>
    </recommendedName>
    <alternativeName>
        <fullName evidence="6">Multidrug and toxic compound extrusion protein</fullName>
    </alternativeName>
</protein>
<feature type="transmembrane region" description="Helical" evidence="6">
    <location>
        <begin position="272"/>
        <end position="294"/>
    </location>
</feature>